<gene>
    <name evidence="3" type="ORF">Q644_08025</name>
</gene>
<dbReference type="InterPro" id="IPR006076">
    <property type="entry name" value="FAD-dep_OxRdtase"/>
</dbReference>
<proteinExistence type="predicted"/>
<dbReference type="PATRIC" id="fig|1337887.3.peg.5042"/>
<dbReference type="InterPro" id="IPR036188">
    <property type="entry name" value="FAD/NAD-bd_sf"/>
</dbReference>
<feature type="domain" description="FAD dependent oxidoreductase" evidence="2">
    <location>
        <begin position="32"/>
        <end position="385"/>
    </location>
</feature>
<dbReference type="GO" id="GO:0005737">
    <property type="term" value="C:cytoplasm"/>
    <property type="evidence" value="ECO:0007669"/>
    <property type="project" value="TreeGrafter"/>
</dbReference>
<dbReference type="AlphaFoldDB" id="U4V1U9"/>
<dbReference type="PRINTS" id="PR00419">
    <property type="entry name" value="ADXRDTASE"/>
</dbReference>
<dbReference type="SUPFAM" id="SSF51905">
    <property type="entry name" value="FAD/NAD(P)-binding domain"/>
    <property type="match status" value="1"/>
</dbReference>
<organism evidence="3 4">
    <name type="scientific">Brucella intermedia 229E</name>
    <dbReference type="NCBI Taxonomy" id="1337887"/>
    <lineage>
        <taxon>Bacteria</taxon>
        <taxon>Pseudomonadati</taxon>
        <taxon>Pseudomonadota</taxon>
        <taxon>Alphaproteobacteria</taxon>
        <taxon>Hyphomicrobiales</taxon>
        <taxon>Brucellaceae</taxon>
        <taxon>Brucella/Ochrobactrum group</taxon>
        <taxon>Brucella</taxon>
    </lineage>
</organism>
<name>U4V1U9_9HYPH</name>
<sequence length="450" mass="49857">MSEMAHKDTPYWWEAAPPPRSVGQRAIEPDCDVAIVGAGYAGLCAALYLARAGRKVQVFEREQLGFGASSRNGGFTSGNIRPDDKTLIRKFGMERAAKIASEGHEARRFMIDFLANEGVDADFKLVGRFSGAMTRAEYDAMARSAEAIQRATGVESYAVPLSEVHRHIATDLYAGGSVRMDIGGLHPAKFHAELVRLVVAEGVLIHSECRVEGINQGADRKTVVTARGRARARDALVCTNGYTDHSDRWLRQRLVPLRSRIIATEDLGEERVSALVPGLKMLTDTRAMTYYFRPSPDGRRILFGGRDVTSRGDPDSATQRNYTEMCKVFPQLEGVGISHSWFGYVAMNRDMVPRIFQLAGPVHYATGFCGSGVVWAPWLGFKVAQKILGVPNSESSFDFRAPQFVPTWRGKAWFMPLVFADLERKDRKLEATASNERALRNSASFQGERN</sequence>
<dbReference type="Gene3D" id="3.50.50.60">
    <property type="entry name" value="FAD/NAD(P)-binding domain"/>
    <property type="match status" value="1"/>
</dbReference>
<evidence type="ECO:0000259" key="2">
    <source>
        <dbReference type="Pfam" id="PF01266"/>
    </source>
</evidence>
<protein>
    <submittedName>
        <fullName evidence="3">Oxidoreductase</fullName>
    </submittedName>
</protein>
<evidence type="ECO:0000313" key="4">
    <source>
        <dbReference type="Proteomes" id="UP000016842"/>
    </source>
</evidence>
<dbReference type="Proteomes" id="UP000016842">
    <property type="component" value="Unassembled WGS sequence"/>
</dbReference>
<dbReference type="EMBL" id="ASXJ01000349">
    <property type="protein sequence ID" value="ERL99939.1"/>
    <property type="molecule type" value="Genomic_DNA"/>
</dbReference>
<dbReference type="GO" id="GO:0016491">
    <property type="term" value="F:oxidoreductase activity"/>
    <property type="evidence" value="ECO:0007669"/>
    <property type="project" value="UniProtKB-KW"/>
</dbReference>
<reference evidence="3 4" key="1">
    <citation type="journal article" date="2014" name="FEMS Microbiol. Lett.">
        <title>Genome sequencing analysis reveals virulence-related gene content of Ochrobactrum intermedium strain 229E, a urease-positive strain isolated from the human gastric niche.</title>
        <authorList>
            <person name="Kulkarni G.J."/>
            <person name="Shetty S."/>
            <person name="Dharne M.S."/>
            <person name="Shouche Y.S."/>
        </authorList>
    </citation>
    <scope>NUCLEOTIDE SEQUENCE [LARGE SCALE GENOMIC DNA]</scope>
    <source>
        <strain evidence="3 4">229E</strain>
    </source>
</reference>
<dbReference type="PANTHER" id="PTHR13847:SF281">
    <property type="entry name" value="FAD DEPENDENT OXIDOREDUCTASE DOMAIN-CONTAINING PROTEIN"/>
    <property type="match status" value="1"/>
</dbReference>
<dbReference type="Gene3D" id="3.30.9.10">
    <property type="entry name" value="D-Amino Acid Oxidase, subunit A, domain 2"/>
    <property type="match status" value="1"/>
</dbReference>
<comment type="caution">
    <text evidence="3">The sequence shown here is derived from an EMBL/GenBank/DDBJ whole genome shotgun (WGS) entry which is preliminary data.</text>
</comment>
<evidence type="ECO:0000313" key="3">
    <source>
        <dbReference type="EMBL" id="ERL99939.1"/>
    </source>
</evidence>
<keyword evidence="1" id="KW-0560">Oxidoreductase</keyword>
<accession>U4V1U9</accession>
<evidence type="ECO:0000256" key="1">
    <source>
        <dbReference type="ARBA" id="ARBA00023002"/>
    </source>
</evidence>
<dbReference type="PANTHER" id="PTHR13847">
    <property type="entry name" value="SARCOSINE DEHYDROGENASE-RELATED"/>
    <property type="match status" value="1"/>
</dbReference>
<dbReference type="Pfam" id="PF01266">
    <property type="entry name" value="DAO"/>
    <property type="match status" value="1"/>
</dbReference>